<evidence type="ECO:0000256" key="1">
    <source>
        <dbReference type="ARBA" id="ARBA00002624"/>
    </source>
</evidence>
<evidence type="ECO:0000256" key="14">
    <source>
        <dbReference type="ARBA" id="ARBA00022801"/>
    </source>
</evidence>
<dbReference type="GO" id="GO:0008360">
    <property type="term" value="P:regulation of cell shape"/>
    <property type="evidence" value="ECO:0007669"/>
    <property type="project" value="UniProtKB-KW"/>
</dbReference>
<dbReference type="GO" id="GO:0009252">
    <property type="term" value="P:peptidoglycan biosynthetic process"/>
    <property type="evidence" value="ECO:0007669"/>
    <property type="project" value="UniProtKB-KW"/>
</dbReference>
<evidence type="ECO:0000256" key="16">
    <source>
        <dbReference type="ARBA" id="ARBA00022968"/>
    </source>
</evidence>
<accession>A0AAE3HCU7</accession>
<keyword evidence="13 28" id="KW-0812">Transmembrane</keyword>
<evidence type="ECO:0000256" key="19">
    <source>
        <dbReference type="ARBA" id="ARBA00023136"/>
    </source>
</evidence>
<comment type="catalytic activity">
    <reaction evidence="25">
        <text>[GlcNAc-(1-&gt;4)-Mur2Ac(oyl-L-Ala-gamma-D-Glu-L-Lys-D-Ala-D-Ala)](n)-di-trans,octa-cis-undecaprenyl diphosphate + beta-D-GlcNAc-(1-&gt;4)-Mur2Ac(oyl-L-Ala-gamma-D-Glu-L-Lys-D-Ala-D-Ala)-di-trans,octa-cis-undecaprenyl diphosphate = [GlcNAc-(1-&gt;4)-Mur2Ac(oyl-L-Ala-gamma-D-Glu-L-Lys-D-Ala-D-Ala)](n+1)-di-trans,octa-cis-undecaprenyl diphosphate + di-trans,octa-cis-undecaprenyl diphosphate + H(+)</text>
        <dbReference type="Rhea" id="RHEA:23708"/>
        <dbReference type="Rhea" id="RHEA-COMP:9602"/>
        <dbReference type="Rhea" id="RHEA-COMP:9603"/>
        <dbReference type="ChEBI" id="CHEBI:15378"/>
        <dbReference type="ChEBI" id="CHEBI:58405"/>
        <dbReference type="ChEBI" id="CHEBI:60033"/>
        <dbReference type="ChEBI" id="CHEBI:78435"/>
        <dbReference type="EC" id="2.4.99.28"/>
    </reaction>
</comment>
<keyword evidence="10" id="KW-0645">Protease</keyword>
<feature type="compositionally biased region" description="Low complexity" evidence="27">
    <location>
        <begin position="1009"/>
        <end position="1018"/>
    </location>
</feature>
<keyword evidence="19 28" id="KW-0472">Membrane</keyword>
<dbReference type="SUPFAM" id="SSF56601">
    <property type="entry name" value="beta-lactamase/transpeptidase-like"/>
    <property type="match status" value="1"/>
</dbReference>
<evidence type="ECO:0000256" key="15">
    <source>
        <dbReference type="ARBA" id="ARBA00022960"/>
    </source>
</evidence>
<dbReference type="GO" id="GO:0071555">
    <property type="term" value="P:cell wall organization"/>
    <property type="evidence" value="ECO:0007669"/>
    <property type="project" value="UniProtKB-KW"/>
</dbReference>
<dbReference type="FunFam" id="1.10.3810.10:FF:000001">
    <property type="entry name" value="Penicillin-binding protein 1A"/>
    <property type="match status" value="1"/>
</dbReference>
<dbReference type="EC" id="2.4.99.28" evidence="24"/>
<feature type="domain" description="Penicillin-binding protein transpeptidase" evidence="29">
    <location>
        <begin position="391"/>
        <end position="641"/>
    </location>
</feature>
<dbReference type="GO" id="GO:0005886">
    <property type="term" value="C:plasma membrane"/>
    <property type="evidence" value="ECO:0007669"/>
    <property type="project" value="UniProtKB-SubCell"/>
</dbReference>
<comment type="catalytic activity">
    <reaction evidence="23">
        <text>Preferential cleavage: (Ac)2-L-Lys-D-Ala-|-D-Ala. Also transpeptidation of peptidyl-alanyl moieties that are N-acyl substituents of D-alanine.</text>
        <dbReference type="EC" id="3.4.16.4"/>
    </reaction>
</comment>
<dbReference type="InterPro" id="IPR023346">
    <property type="entry name" value="Lysozyme-like_dom_sf"/>
</dbReference>
<dbReference type="PANTHER" id="PTHR32282">
    <property type="entry name" value="BINDING PROTEIN TRANSPEPTIDASE, PUTATIVE-RELATED"/>
    <property type="match status" value="1"/>
</dbReference>
<keyword evidence="20" id="KW-0046">Antibiotic resistance</keyword>
<proteinExistence type="inferred from homology"/>
<feature type="domain" description="Glycosyl transferase family 51" evidence="30">
    <location>
        <begin position="75"/>
        <end position="233"/>
    </location>
</feature>
<evidence type="ECO:0000256" key="26">
    <source>
        <dbReference type="ARBA" id="ARBA00060592"/>
    </source>
</evidence>
<evidence type="ECO:0000256" key="4">
    <source>
        <dbReference type="ARBA" id="ARBA00007090"/>
    </source>
</evidence>
<evidence type="ECO:0000256" key="24">
    <source>
        <dbReference type="ARBA" id="ARBA00044770"/>
    </source>
</evidence>
<sequence length="1018" mass="111679">MSDDQQKNNKRKGNKKKKSGINFWRLSLIIILLVTIIGAGTVGGVVFSYIRSAEPLNKDNFVYMEPSVIVDKNGDFYQELQGKEKREVVSIEDIPDMVQKAFISIEDERFEKHKGFDIQGIGQAVLQGIKAGNLKTAGGSTITQQLIKLTHLTSEKSLKRKVQEVYLATQLERSMTKEEILGAYLNKINFAYAHGIQAASETYFRKDVADLTIAQAAVLAAIPKAPSSYKPYIIEEKEDGSFGLAYEEDGKTLIYSDKNKNRALTIIAKMKELGHINDEQYSEAQEQLKNNQFGLVEPVDPPIYSYFTDAVYDQVVNDLMEKYNYNKEEATSYLINSGLKVHATIDPKIQSVMDDNFKNDKMFPNQSSAAKQASIAKSQETGENINYTPEGAMVVIDNKTGHVVGITGGRNKERNRSLNRALQHFQPGSSTKPLTVYAPGIEEKSITLATTYDDVPIKIGSWKPKNAGGGHGGMTTVRNGLFKSTNIVAVQALEDVGVETSVQYGKKFGLDIVTEGKANDLIPSALALGGYTHGQTPLDMASAFSAFPAQGARSEPTFYTKVEDRNGNIVLENKSDKIQVISAQTAYLLTDVLKDVPRGGTTNISVPGVDIAGKTGTTNENMHAWFVGYTPNYTAAVWYGYDENKVVSKGKTYRMNIGIYGGSKPGPASMWESVMRGIHKDLKGQRFPGNPGGIVSAQVDSVSGLAPTELSAKDPRGSTIISELFISGTVPKEKDNYHVEYEVDITTNKLATEYCPAELVQSKVFIKKPDNRFPGSVKPLNANYVPKNEQDVIAPAENDFCTIHGQNSSEEIQIFAPKDRIQIGEELQLEVRGHASHGDQIKIGNIQYSSDSDAVQILDPKSGLIKGLAQGSANITAQVQFKYKTQENGEEVEKDYTRTASITINVDDAIPQELKLNNTIHKLKDNQYRVILKPSLKNYSGSFDIVLNPVNMNLNATSFSVQSGSSQTIEVDITGSKPSLLVTVGAGDQAKNWNITGFSYSAEPDKENGNNNNENDTP</sequence>
<dbReference type="InterPro" id="IPR036950">
    <property type="entry name" value="PBP_transglycosylase"/>
</dbReference>
<dbReference type="GO" id="GO:0046677">
    <property type="term" value="P:response to antibiotic"/>
    <property type="evidence" value="ECO:0007669"/>
    <property type="project" value="UniProtKB-KW"/>
</dbReference>
<dbReference type="Pfam" id="PF00905">
    <property type="entry name" value="Transpeptidase"/>
    <property type="match status" value="1"/>
</dbReference>
<evidence type="ECO:0000313" key="32">
    <source>
        <dbReference type="Proteomes" id="UP001205748"/>
    </source>
</evidence>
<keyword evidence="18 28" id="KW-1133">Transmembrane helix</keyword>
<evidence type="ECO:0000256" key="25">
    <source>
        <dbReference type="ARBA" id="ARBA00049902"/>
    </source>
</evidence>
<dbReference type="Gene3D" id="1.10.3810.10">
    <property type="entry name" value="Biosynthetic peptidoglycan transglycosylase-like"/>
    <property type="match status" value="1"/>
</dbReference>
<comment type="pathway">
    <text evidence="3">Cell wall biogenesis; peptidoglycan biosynthesis.</text>
</comment>
<dbReference type="Pfam" id="PF00912">
    <property type="entry name" value="Transgly"/>
    <property type="match status" value="1"/>
</dbReference>
<keyword evidence="21" id="KW-0511">Multifunctional enzyme</keyword>
<keyword evidence="9" id="KW-0121">Carboxypeptidase</keyword>
<evidence type="ECO:0000256" key="23">
    <source>
        <dbReference type="ARBA" id="ARBA00034000"/>
    </source>
</evidence>
<dbReference type="GO" id="GO:0008955">
    <property type="term" value="F:peptidoglycan glycosyltransferase activity"/>
    <property type="evidence" value="ECO:0007669"/>
    <property type="project" value="UniProtKB-EC"/>
</dbReference>
<keyword evidence="12" id="KW-0808">Transferase</keyword>
<dbReference type="GO" id="GO:0008658">
    <property type="term" value="F:penicillin binding"/>
    <property type="evidence" value="ECO:0007669"/>
    <property type="project" value="InterPro"/>
</dbReference>
<evidence type="ECO:0000256" key="13">
    <source>
        <dbReference type="ARBA" id="ARBA00022692"/>
    </source>
</evidence>
<dbReference type="PANTHER" id="PTHR32282:SF33">
    <property type="entry name" value="PEPTIDOGLYCAN GLYCOSYLTRANSFERASE"/>
    <property type="match status" value="1"/>
</dbReference>
<evidence type="ECO:0000256" key="11">
    <source>
        <dbReference type="ARBA" id="ARBA00022676"/>
    </source>
</evidence>
<evidence type="ECO:0000256" key="6">
    <source>
        <dbReference type="ARBA" id="ARBA00012448"/>
    </source>
</evidence>
<keyword evidence="17" id="KW-0573">Peptidoglycan synthesis</keyword>
<keyword evidence="22" id="KW-0961">Cell wall biogenesis/degradation</keyword>
<feature type="region of interest" description="Disordered" evidence="27">
    <location>
        <begin position="999"/>
        <end position="1018"/>
    </location>
</feature>
<comment type="function">
    <text evidence="1">Cell wall formation. Synthesis of cross-linked peptidoglycan from the lipid intermediates. The enzyme has a penicillin-insensitive transglycosylase N-terminal domain (formation of linear glycan strands) and a penicillin-sensitive transpeptidase C-terminal domain (cross-linking of the peptide subunits).</text>
</comment>
<evidence type="ECO:0000256" key="18">
    <source>
        <dbReference type="ARBA" id="ARBA00022989"/>
    </source>
</evidence>
<dbReference type="EC" id="3.4.16.4" evidence="6"/>
<reference evidence="31" key="1">
    <citation type="submission" date="2022-07" db="EMBL/GenBank/DDBJ databases">
        <title>Enhanced cultured diversity of the mouse gut microbiota enables custom-made synthetic communities.</title>
        <authorList>
            <person name="Afrizal A."/>
        </authorList>
    </citation>
    <scope>NUCLEOTIDE SEQUENCE</scope>
    <source>
        <strain evidence="31">DSM 28593</strain>
    </source>
</reference>
<dbReference type="Gene3D" id="3.40.710.10">
    <property type="entry name" value="DD-peptidase/beta-lactamase superfamily"/>
    <property type="match status" value="1"/>
</dbReference>
<dbReference type="InterPro" id="IPR001264">
    <property type="entry name" value="Glyco_trans_51"/>
</dbReference>
<evidence type="ECO:0000256" key="27">
    <source>
        <dbReference type="SAM" id="MobiDB-lite"/>
    </source>
</evidence>
<comment type="pathway">
    <text evidence="26">Glycan biosynthesis.</text>
</comment>
<evidence type="ECO:0000256" key="3">
    <source>
        <dbReference type="ARBA" id="ARBA00004752"/>
    </source>
</evidence>
<dbReference type="InterPro" id="IPR050396">
    <property type="entry name" value="Glycosyltr_51/Transpeptidase"/>
</dbReference>
<comment type="similarity">
    <text evidence="4">In the C-terminal section; belongs to the transpeptidase family.</text>
</comment>
<protein>
    <recommendedName>
        <fullName evidence="7">Penicillin-binding protein 1A</fullName>
        <ecNumber evidence="24">2.4.99.28</ecNumber>
        <ecNumber evidence="6">3.4.16.4</ecNumber>
    </recommendedName>
</protein>
<keyword evidence="32" id="KW-1185">Reference proteome</keyword>
<evidence type="ECO:0000256" key="20">
    <source>
        <dbReference type="ARBA" id="ARBA00023251"/>
    </source>
</evidence>
<organism evidence="31 32">
    <name type="scientific">Irregularibacter muris</name>
    <dbReference type="NCBI Taxonomy" id="1796619"/>
    <lineage>
        <taxon>Bacteria</taxon>
        <taxon>Bacillati</taxon>
        <taxon>Bacillota</taxon>
        <taxon>Clostridia</taxon>
        <taxon>Eubacteriales</taxon>
        <taxon>Eubacteriaceae</taxon>
        <taxon>Irregularibacter</taxon>
    </lineage>
</organism>
<dbReference type="GO" id="GO:0009002">
    <property type="term" value="F:serine-type D-Ala-D-Ala carboxypeptidase activity"/>
    <property type="evidence" value="ECO:0007669"/>
    <property type="project" value="UniProtKB-EC"/>
</dbReference>
<dbReference type="Gene3D" id="2.60.40.1080">
    <property type="match status" value="1"/>
</dbReference>
<evidence type="ECO:0000259" key="29">
    <source>
        <dbReference type="Pfam" id="PF00905"/>
    </source>
</evidence>
<evidence type="ECO:0000256" key="28">
    <source>
        <dbReference type="SAM" id="Phobius"/>
    </source>
</evidence>
<evidence type="ECO:0000259" key="30">
    <source>
        <dbReference type="Pfam" id="PF00912"/>
    </source>
</evidence>
<dbReference type="GO" id="GO:0006508">
    <property type="term" value="P:proteolysis"/>
    <property type="evidence" value="ECO:0007669"/>
    <property type="project" value="UniProtKB-KW"/>
</dbReference>
<gene>
    <name evidence="31" type="ORF">NSA47_02205</name>
</gene>
<dbReference type="InterPro" id="IPR001460">
    <property type="entry name" value="PCN-bd_Tpept"/>
</dbReference>
<evidence type="ECO:0000256" key="5">
    <source>
        <dbReference type="ARBA" id="ARBA00007739"/>
    </source>
</evidence>
<evidence type="ECO:0000256" key="22">
    <source>
        <dbReference type="ARBA" id="ARBA00023316"/>
    </source>
</evidence>
<keyword evidence="8" id="KW-1003">Cell membrane</keyword>
<dbReference type="AlphaFoldDB" id="A0AAE3HCU7"/>
<keyword evidence="14" id="KW-0378">Hydrolase</keyword>
<evidence type="ECO:0000256" key="8">
    <source>
        <dbReference type="ARBA" id="ARBA00022475"/>
    </source>
</evidence>
<evidence type="ECO:0000256" key="12">
    <source>
        <dbReference type="ARBA" id="ARBA00022679"/>
    </source>
</evidence>
<keyword evidence="16" id="KW-0735">Signal-anchor</keyword>
<evidence type="ECO:0000256" key="10">
    <source>
        <dbReference type="ARBA" id="ARBA00022670"/>
    </source>
</evidence>
<dbReference type="InterPro" id="IPR012338">
    <property type="entry name" value="Beta-lactam/transpept-like"/>
</dbReference>
<feature type="transmembrane region" description="Helical" evidence="28">
    <location>
        <begin position="21"/>
        <end position="50"/>
    </location>
</feature>
<dbReference type="RefSeq" id="WP_257529225.1">
    <property type="nucleotide sequence ID" value="NZ_JANKAS010000001.1"/>
</dbReference>
<evidence type="ECO:0000256" key="2">
    <source>
        <dbReference type="ARBA" id="ARBA00004401"/>
    </source>
</evidence>
<evidence type="ECO:0000256" key="9">
    <source>
        <dbReference type="ARBA" id="ARBA00022645"/>
    </source>
</evidence>
<evidence type="ECO:0000256" key="21">
    <source>
        <dbReference type="ARBA" id="ARBA00023268"/>
    </source>
</evidence>
<dbReference type="EMBL" id="JANKAS010000001">
    <property type="protein sequence ID" value="MCR1897801.1"/>
    <property type="molecule type" value="Genomic_DNA"/>
</dbReference>
<comment type="subcellular location">
    <subcellularLocation>
        <location evidence="2">Cell membrane</location>
        <topology evidence="2">Single-pass type II membrane protein</topology>
    </subcellularLocation>
</comment>
<keyword evidence="15" id="KW-0133">Cell shape</keyword>
<dbReference type="SUPFAM" id="SSF53955">
    <property type="entry name" value="Lysozyme-like"/>
    <property type="match status" value="1"/>
</dbReference>
<name>A0AAE3HCU7_9FIRM</name>
<dbReference type="Proteomes" id="UP001205748">
    <property type="component" value="Unassembled WGS sequence"/>
</dbReference>
<comment type="similarity">
    <text evidence="5">In the N-terminal section; belongs to the glycosyltransferase 51 family.</text>
</comment>
<evidence type="ECO:0000256" key="7">
    <source>
        <dbReference type="ARBA" id="ARBA00018638"/>
    </source>
</evidence>
<keyword evidence="11" id="KW-0328">Glycosyltransferase</keyword>
<evidence type="ECO:0000256" key="17">
    <source>
        <dbReference type="ARBA" id="ARBA00022984"/>
    </source>
</evidence>
<evidence type="ECO:0000313" key="31">
    <source>
        <dbReference type="EMBL" id="MCR1897801.1"/>
    </source>
</evidence>
<comment type="caution">
    <text evidence="31">The sequence shown here is derived from an EMBL/GenBank/DDBJ whole genome shotgun (WGS) entry which is preliminary data.</text>
</comment>